<dbReference type="NCBIfam" id="TIGR01991">
    <property type="entry name" value="HscA"/>
    <property type="match status" value="1"/>
</dbReference>
<dbReference type="Proteomes" id="UP000243053">
    <property type="component" value="Unassembled WGS sequence"/>
</dbReference>
<dbReference type="InterPro" id="IPR043129">
    <property type="entry name" value="ATPase_NBD"/>
</dbReference>
<dbReference type="InterPro" id="IPR029047">
    <property type="entry name" value="HSP70_peptide-bd_sf"/>
</dbReference>
<dbReference type="GO" id="GO:0051082">
    <property type="term" value="F:unfolded protein binding"/>
    <property type="evidence" value="ECO:0007669"/>
    <property type="project" value="InterPro"/>
</dbReference>
<dbReference type="GO" id="GO:0016887">
    <property type="term" value="F:ATP hydrolysis activity"/>
    <property type="evidence" value="ECO:0007669"/>
    <property type="project" value="UniProtKB-UniRule"/>
</dbReference>
<dbReference type="PANTHER" id="PTHR19375">
    <property type="entry name" value="HEAT SHOCK PROTEIN 70KDA"/>
    <property type="match status" value="1"/>
</dbReference>
<name>A0A1Y5ECW6_COLPS</name>
<dbReference type="Gene3D" id="2.60.34.10">
    <property type="entry name" value="Substrate Binding Domain Of DNAk, Chain A, domain 1"/>
    <property type="match status" value="1"/>
</dbReference>
<evidence type="ECO:0000313" key="7">
    <source>
        <dbReference type="EMBL" id="OUR79296.1"/>
    </source>
</evidence>
<dbReference type="InterPro" id="IPR013126">
    <property type="entry name" value="Hsp_70_fam"/>
</dbReference>
<keyword evidence="2 5" id="KW-0547">Nucleotide-binding</keyword>
<comment type="function">
    <text evidence="5">Chaperone involved in the maturation of iron-sulfur cluster-containing proteins. Has a low intrinsic ATPase activity which is markedly stimulated by HscB.</text>
</comment>
<evidence type="ECO:0000256" key="2">
    <source>
        <dbReference type="ARBA" id="ARBA00022741"/>
    </source>
</evidence>
<proteinExistence type="inferred from homology"/>
<evidence type="ECO:0000313" key="8">
    <source>
        <dbReference type="Proteomes" id="UP000243053"/>
    </source>
</evidence>
<organism evidence="7 8">
    <name type="scientific">Colwellia psychrerythraea</name>
    <name type="common">Vibrio psychroerythus</name>
    <dbReference type="NCBI Taxonomy" id="28229"/>
    <lineage>
        <taxon>Bacteria</taxon>
        <taxon>Pseudomonadati</taxon>
        <taxon>Pseudomonadota</taxon>
        <taxon>Gammaproteobacteria</taxon>
        <taxon>Alteromonadales</taxon>
        <taxon>Colwelliaceae</taxon>
        <taxon>Colwellia</taxon>
    </lineage>
</organism>
<evidence type="ECO:0000256" key="3">
    <source>
        <dbReference type="ARBA" id="ARBA00022840"/>
    </source>
</evidence>
<dbReference type="InterPro" id="IPR029048">
    <property type="entry name" value="HSP70_C_sf"/>
</dbReference>
<reference evidence="8" key="1">
    <citation type="journal article" date="2017" name="Proc. Natl. Acad. Sci. U.S.A.">
        <title>Simulation of Deepwater Horizon oil plume reveals substrate specialization within a complex community of hydrocarbon degraders.</title>
        <authorList>
            <person name="Hu P."/>
            <person name="Dubinsky E.A."/>
            <person name="Probst A.J."/>
            <person name="Wang J."/>
            <person name="Sieber C.M.K."/>
            <person name="Tom L.M."/>
            <person name="Gardinali P."/>
            <person name="Banfield J.F."/>
            <person name="Atlas R.M."/>
            <person name="Andersen G.L."/>
        </authorList>
    </citation>
    <scope>NUCLEOTIDE SEQUENCE [LARGE SCALE GENOMIC DNA]</scope>
</reference>
<dbReference type="InterPro" id="IPR018181">
    <property type="entry name" value="Heat_shock_70_CS"/>
</dbReference>
<dbReference type="EMBL" id="MAAF01000073">
    <property type="protein sequence ID" value="OUR79296.1"/>
    <property type="molecule type" value="Genomic_DNA"/>
</dbReference>
<keyword evidence="3 5" id="KW-0067">ATP-binding</keyword>
<evidence type="ECO:0000256" key="4">
    <source>
        <dbReference type="ARBA" id="ARBA00023186"/>
    </source>
</evidence>
<keyword evidence="4 5" id="KW-0143">Chaperone</keyword>
<dbReference type="InterPro" id="IPR010236">
    <property type="entry name" value="ISC_FeS_clus_asmbl_HscA"/>
</dbReference>
<dbReference type="GO" id="GO:0140662">
    <property type="term" value="F:ATP-dependent protein folding chaperone"/>
    <property type="evidence" value="ECO:0007669"/>
    <property type="project" value="InterPro"/>
</dbReference>
<dbReference type="PROSITE" id="PS00329">
    <property type="entry name" value="HSP70_2"/>
    <property type="match status" value="1"/>
</dbReference>
<dbReference type="FunFam" id="3.30.420.40:FF:000046">
    <property type="entry name" value="Chaperone protein HscA"/>
    <property type="match status" value="1"/>
</dbReference>
<accession>A0A1Y5ECW6</accession>
<dbReference type="GO" id="GO:0016226">
    <property type="term" value="P:iron-sulfur cluster assembly"/>
    <property type="evidence" value="ECO:0007669"/>
    <property type="project" value="InterPro"/>
</dbReference>
<evidence type="ECO:0000256" key="1">
    <source>
        <dbReference type="ARBA" id="ARBA00007381"/>
    </source>
</evidence>
<dbReference type="GO" id="GO:0005524">
    <property type="term" value="F:ATP binding"/>
    <property type="evidence" value="ECO:0007669"/>
    <property type="project" value="UniProtKB-KW"/>
</dbReference>
<dbReference type="Gene3D" id="3.30.420.40">
    <property type="match status" value="2"/>
</dbReference>
<dbReference type="SUPFAM" id="SSF100934">
    <property type="entry name" value="Heat shock protein 70kD (HSP70), C-terminal subdomain"/>
    <property type="match status" value="1"/>
</dbReference>
<dbReference type="HAMAP" id="MF_00679">
    <property type="entry name" value="HscA"/>
    <property type="match status" value="1"/>
</dbReference>
<evidence type="ECO:0000256" key="6">
    <source>
        <dbReference type="RuleBase" id="RU003322"/>
    </source>
</evidence>
<gene>
    <name evidence="5" type="primary">hscA</name>
    <name evidence="7" type="ORF">A9Q75_12385</name>
</gene>
<dbReference type="SUPFAM" id="SSF100920">
    <property type="entry name" value="Heat shock protein 70kD (HSP70), peptide-binding domain"/>
    <property type="match status" value="1"/>
</dbReference>
<sequence>MALLQIAEPGQSTVPHEHRLAAGIDLGTTNSLIASVQSGNASTLSDDQGRDILPSIVSYQADNILVGQTAQALSIEDAQNTITSAKRLIGRSLQDIQSKYPSLPYEFCGDENHPEIMTRQGAVNPVQVSAEILKSLNLRAQAALGGELTGVVITVPAHFDDAQRQSTKDAAKLAGVSVLRLLNEPTAAAVAYGLDSGQEGVIAVYDLGGGTFDISILRLNKGVFEVLATGGDSALGGDDFDVVLVDYLVEQAGLVRPLSPSLERQLMKQACFAKEQLTDNDQVDITISLDDGSDWHTNLTKAQLNELIASLVNKTLRACRRTLKDADITIDEVIEVVMVGGSTRVPLVRSEVEKHFNKPPLTSIDPDKVVAIGAAIQADVLVGNKPDSDMLLLDVTPLSLGLETMGGLVEKVIPRNTTIPVAKAQEFTTFKDGQTAMAVHVLQGERELVEDCRSLARFELRGIPAMTAGAAHIRVTFKVDADGLLSVSAMEKSSGVESSIEVKPSFGLDDNQISQMIKDSMSNAADDMQARMLKEQQVEASRVIESVQAALFADSKLLNSDEITVIESAIKSLAQVSQGQEVKAIENALDKLNDSTAIFAERRMDSSISQALAGQAVDKM</sequence>
<protein>
    <recommendedName>
        <fullName evidence="5">Chaperone protein HscA homolog</fullName>
    </recommendedName>
</protein>
<dbReference type="SUPFAM" id="SSF53067">
    <property type="entry name" value="Actin-like ATPase domain"/>
    <property type="match status" value="2"/>
</dbReference>
<dbReference type="NCBIfam" id="NF003520">
    <property type="entry name" value="PRK05183.1"/>
    <property type="match status" value="1"/>
</dbReference>
<comment type="caution">
    <text evidence="7">The sequence shown here is derived from an EMBL/GenBank/DDBJ whole genome shotgun (WGS) entry which is preliminary data.</text>
</comment>
<comment type="similarity">
    <text evidence="1 5 6">Belongs to the heat shock protein 70 family.</text>
</comment>
<dbReference type="PROSITE" id="PS00297">
    <property type="entry name" value="HSP70_1"/>
    <property type="match status" value="1"/>
</dbReference>
<dbReference type="Pfam" id="PF00012">
    <property type="entry name" value="HSP70"/>
    <property type="match status" value="1"/>
</dbReference>
<evidence type="ECO:0000256" key="5">
    <source>
        <dbReference type="HAMAP-Rule" id="MF_00679"/>
    </source>
</evidence>
<dbReference type="Gene3D" id="1.20.1270.10">
    <property type="match status" value="1"/>
</dbReference>
<dbReference type="FunFam" id="2.60.34.10:FF:000005">
    <property type="entry name" value="Chaperone protein HscA homolog"/>
    <property type="match status" value="1"/>
</dbReference>
<dbReference type="PRINTS" id="PR00301">
    <property type="entry name" value="HEATSHOCK70"/>
</dbReference>
<dbReference type="PROSITE" id="PS01036">
    <property type="entry name" value="HSP70_3"/>
    <property type="match status" value="1"/>
</dbReference>
<dbReference type="AlphaFoldDB" id="A0A1Y5ECW6"/>
<dbReference type="Gene3D" id="3.90.640.10">
    <property type="entry name" value="Actin, Chain A, domain 4"/>
    <property type="match status" value="1"/>
</dbReference>